<keyword evidence="13" id="KW-1003">Cell membrane</keyword>
<reference evidence="16 17" key="1">
    <citation type="submission" date="2019-10" db="EMBL/GenBank/DDBJ databases">
        <authorList>
            <person name="Karimi E."/>
        </authorList>
    </citation>
    <scope>NUCLEOTIDE SEQUENCE [LARGE SCALE GENOMIC DNA]</scope>
    <source>
        <strain evidence="16">Aeromonas sp. 8C</strain>
    </source>
</reference>
<dbReference type="InterPro" id="IPR038107">
    <property type="entry name" value="Glycos_transf_N_sf"/>
</dbReference>
<dbReference type="EC" id="2.4.99.12" evidence="4 13"/>
<dbReference type="AlphaFoldDB" id="A0A653LC78"/>
<dbReference type="Pfam" id="PF00534">
    <property type="entry name" value="Glycos_transf_1"/>
    <property type="match status" value="1"/>
</dbReference>
<accession>A0A653LC78</accession>
<dbReference type="FunFam" id="3.40.50.2000:FF:000032">
    <property type="entry name" value="3-deoxy-D-manno-octulosonic acid transferase"/>
    <property type="match status" value="1"/>
</dbReference>
<evidence type="ECO:0000256" key="5">
    <source>
        <dbReference type="ARBA" id="ARBA00019077"/>
    </source>
</evidence>
<evidence type="ECO:0000256" key="8">
    <source>
        <dbReference type="ARBA" id="ARBA00022968"/>
    </source>
</evidence>
<dbReference type="SUPFAM" id="SSF53756">
    <property type="entry name" value="UDP-Glycosyltransferase/glycogen phosphorylase"/>
    <property type="match status" value="1"/>
</dbReference>
<organism evidence="16 17">
    <name type="scientific">Aeromonas veronii</name>
    <dbReference type="NCBI Taxonomy" id="654"/>
    <lineage>
        <taxon>Bacteria</taxon>
        <taxon>Pseudomonadati</taxon>
        <taxon>Pseudomonadota</taxon>
        <taxon>Gammaproteobacteria</taxon>
        <taxon>Aeromonadales</taxon>
        <taxon>Aeromonadaceae</taxon>
        <taxon>Aeromonas</taxon>
    </lineage>
</organism>
<evidence type="ECO:0000256" key="9">
    <source>
        <dbReference type="ARBA" id="ARBA00031445"/>
    </source>
</evidence>
<evidence type="ECO:0000313" key="16">
    <source>
        <dbReference type="EMBL" id="VXA88715.1"/>
    </source>
</evidence>
<comment type="similarity">
    <text evidence="3">Belongs to the glycosyltransferase group 1 family. Glycosyltransferase 30 subfamily.</text>
</comment>
<comment type="catalytic activity">
    <reaction evidence="10 13">
        <text>lipid IVA (E. coli) + CMP-3-deoxy-beta-D-manno-octulosonate = alpha-Kdo-(2-&gt;6)-lipid IVA (E. coli) + CMP + H(+)</text>
        <dbReference type="Rhea" id="RHEA:28066"/>
        <dbReference type="ChEBI" id="CHEBI:15378"/>
        <dbReference type="ChEBI" id="CHEBI:58603"/>
        <dbReference type="ChEBI" id="CHEBI:60364"/>
        <dbReference type="ChEBI" id="CHEBI:60377"/>
        <dbReference type="ChEBI" id="CHEBI:85987"/>
        <dbReference type="EC" id="2.4.99.12"/>
    </reaction>
</comment>
<evidence type="ECO:0000256" key="3">
    <source>
        <dbReference type="ARBA" id="ARBA00006380"/>
    </source>
</evidence>
<dbReference type="InterPro" id="IPR039901">
    <property type="entry name" value="Kdotransferase"/>
</dbReference>
<sequence length="432" mass="47523">MPARSWSRVSKMPYRLLYNLLIHLGLPLALLALYKPKKGKPGFGKRWAEHLGRQPATGQEAPLWIHAVSVGETLAITPLIRALKAERPDLPILLTTTTRTGADQAAKLGDLVIHRYAPLDYPWAIAAFLDTFKPRALWVMETELWPNWLAACEARHLPVTIINARLSERSCQRYARFHGAFDALSRPLTHLLCQHQDDADRFARLGIDRSRLAVTGSIKFDIQFGDEVQAKGRALRQQLGADRPVWIAASTHQGEDEQVLAAFDLLLKRHLDALLILVPRHPERFDRVAELCAPYGCVRRTDGAVVRAEDKVYLGDTMGELPLMLAAADVAFVGGSLVKIGGHNLLEPAALGKPCLTGPAYFNFSDITRQLVAQGGAAIVADAGELGEQVSQLFADASARREMGEQARAVVLRNQGALARTLSHCLTALEND</sequence>
<dbReference type="InterPro" id="IPR001296">
    <property type="entry name" value="Glyco_trans_1"/>
</dbReference>
<comment type="pathway">
    <text evidence="2 13">Bacterial outer membrane biogenesis; LPS core biosynthesis.</text>
</comment>
<evidence type="ECO:0000313" key="17">
    <source>
        <dbReference type="Proteomes" id="UP000439123"/>
    </source>
</evidence>
<evidence type="ECO:0000256" key="2">
    <source>
        <dbReference type="ARBA" id="ARBA00004713"/>
    </source>
</evidence>
<protein>
    <recommendedName>
        <fullName evidence="5 13">3-deoxy-D-manno-octulosonic acid transferase</fullName>
        <shortName evidence="13">Kdo transferase</shortName>
        <ecNumber evidence="4 13">2.4.99.12</ecNumber>
    </recommendedName>
    <alternativeName>
        <fullName evidence="9 13">Lipid IV(A) 3-deoxy-D-manno-octulosonic acid transferase</fullName>
    </alternativeName>
</protein>
<feature type="site" description="Transition state stabilizer" evidence="12">
    <location>
        <position position="141"/>
    </location>
</feature>
<comment type="function">
    <text evidence="13">Involved in lipopolysaccharide (LPS) biosynthesis. Catalyzes the transfer of 3-deoxy-D-manno-octulosonate (Kdo) residue(s) from CMP-Kdo to lipid IV(A), the tetraacyldisaccharide-1,4'-bisphosphate precursor of lipid A.</text>
</comment>
<feature type="domain" description="3-deoxy-D-manno-octulosonic-acid transferase N-terminal" evidence="15">
    <location>
        <begin position="45"/>
        <end position="222"/>
    </location>
</feature>
<dbReference type="Proteomes" id="UP000439123">
    <property type="component" value="Unassembled WGS sequence"/>
</dbReference>
<name>A0A653LC78_AERVE</name>
<dbReference type="GO" id="GO:0009245">
    <property type="term" value="P:lipid A biosynthetic process"/>
    <property type="evidence" value="ECO:0007669"/>
    <property type="project" value="TreeGrafter"/>
</dbReference>
<dbReference type="GO" id="GO:0043842">
    <property type="term" value="F:Kdo transferase activity"/>
    <property type="evidence" value="ECO:0007669"/>
    <property type="project" value="UniProtKB-EC"/>
</dbReference>
<comment type="subcellular location">
    <subcellularLocation>
        <location evidence="1">Cell inner membrane</location>
        <topology evidence="1">Single-pass membrane protein</topology>
        <orientation evidence="1">Cytoplasmic side</orientation>
    </subcellularLocation>
    <subcellularLocation>
        <location evidence="13">Cell membrane</location>
    </subcellularLocation>
</comment>
<evidence type="ECO:0000256" key="10">
    <source>
        <dbReference type="ARBA" id="ARBA00049183"/>
    </source>
</evidence>
<feature type="transmembrane region" description="Helical" evidence="13">
    <location>
        <begin position="16"/>
        <end position="34"/>
    </location>
</feature>
<keyword evidence="7 13" id="KW-0808">Transferase</keyword>
<evidence type="ECO:0000256" key="7">
    <source>
        <dbReference type="ARBA" id="ARBA00022679"/>
    </source>
</evidence>
<dbReference type="GO" id="GO:0005886">
    <property type="term" value="C:plasma membrane"/>
    <property type="evidence" value="ECO:0007669"/>
    <property type="project" value="UniProtKB-SubCell"/>
</dbReference>
<keyword evidence="13" id="KW-0812">Transmembrane</keyword>
<evidence type="ECO:0000256" key="12">
    <source>
        <dbReference type="PIRSR" id="PIRSR639901-2"/>
    </source>
</evidence>
<gene>
    <name evidence="16" type="primary">kdtA</name>
    <name evidence="16" type="ORF">AERO8C_70343</name>
</gene>
<evidence type="ECO:0000256" key="1">
    <source>
        <dbReference type="ARBA" id="ARBA00004388"/>
    </source>
</evidence>
<dbReference type="PANTHER" id="PTHR42755:SF1">
    <property type="entry name" value="3-DEOXY-D-MANNO-OCTULOSONIC ACID TRANSFERASE, MITOCHONDRIAL-RELATED"/>
    <property type="match status" value="1"/>
</dbReference>
<keyword evidence="13" id="KW-0472">Membrane</keyword>
<dbReference type="Gene3D" id="3.40.50.11720">
    <property type="entry name" value="3-Deoxy-D-manno-octulosonic-acid transferase, N-terminal domain"/>
    <property type="match status" value="1"/>
</dbReference>
<dbReference type="Pfam" id="PF04413">
    <property type="entry name" value="Glycos_transf_N"/>
    <property type="match status" value="1"/>
</dbReference>
<proteinExistence type="inferred from homology"/>
<feature type="site" description="Transition state stabilizer" evidence="12">
    <location>
        <position position="219"/>
    </location>
</feature>
<evidence type="ECO:0000256" key="13">
    <source>
        <dbReference type="RuleBase" id="RU365103"/>
    </source>
</evidence>
<keyword evidence="6" id="KW-0997">Cell inner membrane</keyword>
<evidence type="ECO:0000259" key="14">
    <source>
        <dbReference type="Pfam" id="PF00534"/>
    </source>
</evidence>
<keyword evidence="8" id="KW-0735">Signal-anchor</keyword>
<evidence type="ECO:0000256" key="6">
    <source>
        <dbReference type="ARBA" id="ARBA00022519"/>
    </source>
</evidence>
<evidence type="ECO:0000256" key="11">
    <source>
        <dbReference type="PIRSR" id="PIRSR639901-1"/>
    </source>
</evidence>
<feature type="active site" description="Proton acceptor" evidence="11">
    <location>
        <position position="72"/>
    </location>
</feature>
<dbReference type="GO" id="GO:0009244">
    <property type="term" value="P:lipopolysaccharide core region biosynthetic process"/>
    <property type="evidence" value="ECO:0007669"/>
    <property type="project" value="UniProtKB-UniRule"/>
</dbReference>
<dbReference type="UniPathway" id="UPA00958"/>
<dbReference type="Gene3D" id="3.40.50.2000">
    <property type="entry name" value="Glycogen Phosphorylase B"/>
    <property type="match status" value="1"/>
</dbReference>
<dbReference type="FunFam" id="3.40.50.11720:FF:000001">
    <property type="entry name" value="3-deoxy-D-manno-octulosonic acid transferase"/>
    <property type="match status" value="1"/>
</dbReference>
<dbReference type="NCBIfam" id="NF004388">
    <property type="entry name" value="PRK05749.1-4"/>
    <property type="match status" value="1"/>
</dbReference>
<evidence type="ECO:0000259" key="15">
    <source>
        <dbReference type="Pfam" id="PF04413"/>
    </source>
</evidence>
<dbReference type="PANTHER" id="PTHR42755">
    <property type="entry name" value="3-DEOXY-MANNO-OCTULOSONATE CYTIDYLYLTRANSFERASE"/>
    <property type="match status" value="1"/>
</dbReference>
<keyword evidence="13" id="KW-0448">Lipopolysaccharide biosynthesis</keyword>
<feature type="domain" description="Glycosyl transferase family 1" evidence="14">
    <location>
        <begin position="312"/>
        <end position="409"/>
    </location>
</feature>
<dbReference type="InterPro" id="IPR007507">
    <property type="entry name" value="Glycos_transf_N"/>
</dbReference>
<keyword evidence="13" id="KW-1133">Transmembrane helix</keyword>
<evidence type="ECO:0000256" key="4">
    <source>
        <dbReference type="ARBA" id="ARBA00012621"/>
    </source>
</evidence>
<dbReference type="EMBL" id="CABWLC010000020">
    <property type="protein sequence ID" value="VXA88715.1"/>
    <property type="molecule type" value="Genomic_DNA"/>
</dbReference>